<keyword evidence="2" id="KW-1185">Reference proteome</keyword>
<accession>A0A5N7DU84</accession>
<reference evidence="1 2" key="1">
    <citation type="submission" date="2019-04" db="EMBL/GenBank/DDBJ databases">
        <authorList>
            <consortium name="DOE Joint Genome Institute"/>
            <person name="Mondo S."/>
            <person name="Kjaerbolling I."/>
            <person name="Vesth T."/>
            <person name="Frisvad J.C."/>
            <person name="Nybo J.L."/>
            <person name="Theobald S."/>
            <person name="Kildgaard S."/>
            <person name="Isbrandt T."/>
            <person name="Kuo A."/>
            <person name="Sato A."/>
            <person name="Lyhne E.K."/>
            <person name="Kogle M.E."/>
            <person name="Wiebenga A."/>
            <person name="Kun R.S."/>
            <person name="Lubbers R.J."/>
            <person name="Makela M.R."/>
            <person name="Barry K."/>
            <person name="Chovatia M."/>
            <person name="Clum A."/>
            <person name="Daum C."/>
            <person name="Haridas S."/>
            <person name="He G."/>
            <person name="LaButti K."/>
            <person name="Lipzen A."/>
            <person name="Riley R."/>
            <person name="Salamov A."/>
            <person name="Simmons B.A."/>
            <person name="Magnuson J.K."/>
            <person name="Henrissat B."/>
            <person name="Mortensen U.H."/>
            <person name="Larsen T.O."/>
            <person name="Devries R.P."/>
            <person name="Grigoriev I.V."/>
            <person name="Machida M."/>
            <person name="Baker S.E."/>
            <person name="Andersen M.R."/>
            <person name="Cantor M.N."/>
            <person name="Hua S.X."/>
        </authorList>
    </citation>
    <scope>NUCLEOTIDE SEQUENCE [LARGE SCALE GENOMIC DNA]</scope>
    <source>
        <strain evidence="1 2">CBS 119388</strain>
    </source>
</reference>
<gene>
    <name evidence="1" type="ORF">BDV37DRAFT_277656</name>
</gene>
<evidence type="ECO:0000313" key="2">
    <source>
        <dbReference type="Proteomes" id="UP000325579"/>
    </source>
</evidence>
<dbReference type="GeneID" id="43670521"/>
<dbReference type="RefSeq" id="XP_031947331.1">
    <property type="nucleotide sequence ID" value="XM_032085830.1"/>
</dbReference>
<sequence length="484" mass="53532">MTYQGENINTGEPENIDFTFTISNPTLKFVGTRGQVELVYDLGGKYGTKDRDIPKDTKMELTVDITNLKGTVEEHGGSTGFKVHGGQLKPDEKTKETQKPNYIVQFDNASADAAQGICLVFRDAKLHITNKSTDNAVKRTVAMMETTIRQTAEDETKKLDFQYFLAGVTNQVEALSGPQGTVTTLKPKSFCFTLIPSGESTGALIIWIGVEGGHGNGSQQSGKTSLTFHPSDFDRCPIPSDSTASIIFQHDLIANQFFKPTLEQSFTDVKVTSTKSTDGIKLTGKLKDIHIKINGYKESYWEGIRLFHKKLSGVDFWASDTDSDITVDPSNAVKVSYTSLPQKNLEWVEGTSTDSGIPHGMFDLTFRLNISGSWTKGSDPKQPNILEVEFTKNNTFDVEAKGKKPGFFDWMGFQQVPDFYSKLKVNVNKDLQMGRLDYFLTTNLLFPGKHVFIADSPLVDATKNHGLMVPRDVILTGKVAESLT</sequence>
<organism evidence="1 2">
    <name type="scientific">Aspergillus pseudonomiae</name>
    <dbReference type="NCBI Taxonomy" id="1506151"/>
    <lineage>
        <taxon>Eukaryota</taxon>
        <taxon>Fungi</taxon>
        <taxon>Dikarya</taxon>
        <taxon>Ascomycota</taxon>
        <taxon>Pezizomycotina</taxon>
        <taxon>Eurotiomycetes</taxon>
        <taxon>Eurotiomycetidae</taxon>
        <taxon>Eurotiales</taxon>
        <taxon>Aspergillaceae</taxon>
        <taxon>Aspergillus</taxon>
        <taxon>Aspergillus subgen. Circumdati</taxon>
    </lineage>
</organism>
<proteinExistence type="predicted"/>
<dbReference type="OrthoDB" id="5083627at2759"/>
<evidence type="ECO:0000313" key="1">
    <source>
        <dbReference type="EMBL" id="KAE8410012.1"/>
    </source>
</evidence>
<accession>A0A5N6I4F5</accession>
<protein>
    <submittedName>
        <fullName evidence="1">Uncharacterized protein</fullName>
    </submittedName>
</protein>
<dbReference type="EMBL" id="ML736738">
    <property type="protein sequence ID" value="KAE8410012.1"/>
    <property type="molecule type" value="Genomic_DNA"/>
</dbReference>
<dbReference type="AlphaFoldDB" id="A0A5N7DU84"/>
<dbReference type="Proteomes" id="UP000325579">
    <property type="component" value="Unassembled WGS sequence"/>
</dbReference>
<name>A0A5N7DU84_9EURO</name>